<dbReference type="Gene3D" id="3.30.420.10">
    <property type="entry name" value="Ribonuclease H-like superfamily/Ribonuclease H"/>
    <property type="match status" value="1"/>
</dbReference>
<dbReference type="InterPro" id="IPR014746">
    <property type="entry name" value="Gln_synth/guanido_kin_cat_dom"/>
</dbReference>
<dbReference type="Pfam" id="PF14223">
    <property type="entry name" value="Retrotran_gag_2"/>
    <property type="match status" value="1"/>
</dbReference>
<dbReference type="PANTHER" id="PTHR43785">
    <property type="entry name" value="GAMMA-GLUTAMYLPUTRESCINE SYNTHETASE"/>
    <property type="match status" value="1"/>
</dbReference>
<dbReference type="InterPro" id="IPR036875">
    <property type="entry name" value="Znf_CCHC_sf"/>
</dbReference>
<protein>
    <submittedName>
        <fullName evidence="8">Uncharacterized protein</fullName>
    </submittedName>
</protein>
<feature type="compositionally biased region" description="Low complexity" evidence="5">
    <location>
        <begin position="523"/>
        <end position="538"/>
    </location>
</feature>
<dbReference type="Pfam" id="PF22936">
    <property type="entry name" value="Pol_BBD"/>
    <property type="match status" value="1"/>
</dbReference>
<dbReference type="Pfam" id="PF13976">
    <property type="entry name" value="gag_pre-integrs"/>
    <property type="match status" value="1"/>
</dbReference>
<dbReference type="SMART" id="SM01230">
    <property type="entry name" value="Gln-synt_C"/>
    <property type="match status" value="1"/>
</dbReference>
<dbReference type="Gene3D" id="3.30.590.10">
    <property type="entry name" value="Glutamine synthetase/guanido kinase, catalytic domain"/>
    <property type="match status" value="1"/>
</dbReference>
<dbReference type="SUPFAM" id="SSF53098">
    <property type="entry name" value="Ribonuclease H-like"/>
    <property type="match status" value="1"/>
</dbReference>
<comment type="similarity">
    <text evidence="3 4">Belongs to the glutamine synthetase family.</text>
</comment>
<keyword evidence="9" id="KW-1185">Reference proteome</keyword>
<evidence type="ECO:0000313" key="8">
    <source>
        <dbReference type="EMBL" id="PHT36714.1"/>
    </source>
</evidence>
<dbReference type="InterPro" id="IPR057670">
    <property type="entry name" value="SH3_retrovirus"/>
</dbReference>
<dbReference type="InterPro" id="IPR025724">
    <property type="entry name" value="GAG-pre-integrase_dom"/>
</dbReference>
<dbReference type="SUPFAM" id="SSF56672">
    <property type="entry name" value="DNA/RNA polymerases"/>
    <property type="match status" value="1"/>
</dbReference>
<dbReference type="InterPro" id="IPR012337">
    <property type="entry name" value="RNaseH-like_sf"/>
</dbReference>
<name>A0A2G2VUS6_CAPBA</name>
<keyword evidence="1" id="KW-0436">Ligase</keyword>
<reference evidence="8 9" key="1">
    <citation type="journal article" date="2017" name="Genome Biol.">
        <title>New reference genome sequences of hot pepper reveal the massive evolution of plant disease-resistance genes by retroduplication.</title>
        <authorList>
            <person name="Kim S."/>
            <person name="Park J."/>
            <person name="Yeom S.I."/>
            <person name="Kim Y.M."/>
            <person name="Seo E."/>
            <person name="Kim K.T."/>
            <person name="Kim M.S."/>
            <person name="Lee J.M."/>
            <person name="Cheong K."/>
            <person name="Shin H.S."/>
            <person name="Kim S.B."/>
            <person name="Han K."/>
            <person name="Lee J."/>
            <person name="Park M."/>
            <person name="Lee H.A."/>
            <person name="Lee H.Y."/>
            <person name="Lee Y."/>
            <person name="Oh S."/>
            <person name="Lee J.H."/>
            <person name="Choi E."/>
            <person name="Choi E."/>
            <person name="Lee S.E."/>
            <person name="Jeon J."/>
            <person name="Kim H."/>
            <person name="Choi G."/>
            <person name="Song H."/>
            <person name="Lee J."/>
            <person name="Lee S.C."/>
            <person name="Kwon J.K."/>
            <person name="Lee H.Y."/>
            <person name="Koo N."/>
            <person name="Hong Y."/>
            <person name="Kim R.W."/>
            <person name="Kang W.H."/>
            <person name="Huh J.H."/>
            <person name="Kang B.C."/>
            <person name="Yang T.J."/>
            <person name="Lee Y.H."/>
            <person name="Bennetzen J.L."/>
            <person name="Choi D."/>
        </authorList>
    </citation>
    <scope>NUCLEOTIDE SEQUENCE [LARGE SCALE GENOMIC DNA]</scope>
    <source>
        <strain evidence="9">cv. PBC81</strain>
    </source>
</reference>
<dbReference type="PANTHER" id="PTHR43785:SF8">
    <property type="entry name" value="TYPE-1 GLUTAMINE SYNTHETASE 1-LIKE ISOFORM X1"/>
    <property type="match status" value="1"/>
</dbReference>
<sequence length="1427" mass="161872">MHMYMFQVVNVGFEIEFYLLKSVIRNGKEEWFPIDKTSYCSTQAFEVASSIFKDIITYLETLNITVEQVHAETGNGQYEVVLGYTEASTAIISLIYAREVIKSVARQHGMMATFVPKYAEDEDGSGSHVHISLSRNGENVFMASGDSKYGMSKIGESFMAGVLNHLPAILAFTATHPLSYERMLPKTRNAAYVCWGKENTEAPLRTASPPGIVDDLVNHFEIKAFDSCANPYLSLAAIILSGVDGLRKDLSLPKPVEGDSDVAGEKPRSVPDSISDSLVALEEDTLFSEVMSENLLIAIKGIRKLQVPKLTKSNYGNWSIQMQVLLGAIDCWDIVEAGYEMPENAAAEAALSNEKKEVLRKNRIRDKKALNAIHQSVDESAFEKIAQATTSREAWEILQKSLQGAEKARRVRLQTLRAEFETLKMKTSESVDEYVTRVKWVTNEMKRNKESLEDVRVMEKILRSLTRKFNYVVAAIEESKDLSEISFDELVGSLQAHELKMKQYDDSESLDKALQSKLSLTEGGTSSTSGQSSNNQGGYREGYKGGNRGGRGQRGRGNQSYGRGQSNDDSHGTNRGRGARGRSRGRGRSQHGFKSQVQCYNCDKYGYYSYKCRSAPKQEERSHVAAIENENGESRIFLTYKGDQGSNRNVWYLDNCASNHMCGRMELFVELDESVNGRVTFGDDSQIDVKGKGKVMITQKNGEKKYITDVYYVPALKSNIISIGQLCELGYEVTIKDCSLTLRNKNREVVSKVDMTRNHLFTIDIESGEVKCMKISIKDDSWLWHLRYGHLGFSGLKLLAKENMVNGLPKINPPDHLCEACIKGKQHRQSFEVGKSRRARKPLEIVHSDLAGPFDIPSLGGNRYYLTFIDDFSRRSWVYILKEKSETLDKFKEFKAMVEKQSGYYVKILRSDRGGEYTANLFEDFVKEHGIIHQLTVRYTPQQNGVAERKNRTILDLARSMVKGKHLPRNFWAEAVRCAVYLLNRCPTKSVRYMTPNEAWSGQKPGVGHLKIFGCIAYSHVPEQLRKKLDDRGEKCIFIGYDERSKAYRFYNPLTKKVIISRDVEFDEADYWRWSEEEKKVEGLFFSDEEDDDFVIQNEEGDGQSPPESSGATNPSTSASPSSSSSSDAPTKMRSLHEIYEDTEPIETTFDYSLFCLMAECDPVTYEEANVDVKWKKAMDEEIAAIRRNDTWELTSMPEGHNPIGVKWVYKTKTNKEGKVDKYKARLVAKGYKKKYGVDYDEVFAPVARIDTVRLLTALAAQNRWKIYQMDVKSAFLNGYLEEEVYIEQPPGYLKKGHEDKVYRLKKALYGLKQAPRAWNTRIDEYFQKNGFVKSPYEHALYTKKNKAGDIMIVCLYVDDMIFTGNNPGVFDDFKKAMTKEFEMTNIGEMSYFLGVKVKQISDGIFMSQKKYAEQILKSSECKIASL</sequence>
<evidence type="ECO:0000256" key="1">
    <source>
        <dbReference type="ARBA" id="ARBA00022598"/>
    </source>
</evidence>
<proteinExistence type="inferred from homology"/>
<evidence type="ECO:0000256" key="5">
    <source>
        <dbReference type="SAM" id="MobiDB-lite"/>
    </source>
</evidence>
<dbReference type="GO" id="GO:0004190">
    <property type="term" value="F:aspartic-type endopeptidase activity"/>
    <property type="evidence" value="ECO:0007669"/>
    <property type="project" value="UniProtKB-KW"/>
</dbReference>
<dbReference type="Pfam" id="PF07727">
    <property type="entry name" value="RVT_2"/>
    <property type="match status" value="1"/>
</dbReference>
<dbReference type="SUPFAM" id="SSF57756">
    <property type="entry name" value="Retrovirus zinc finger-like domains"/>
    <property type="match status" value="1"/>
</dbReference>
<accession>A0A2G2VUS6</accession>
<evidence type="ECO:0000256" key="4">
    <source>
        <dbReference type="RuleBase" id="RU000384"/>
    </source>
</evidence>
<evidence type="ECO:0000259" key="7">
    <source>
        <dbReference type="PROSITE" id="PS51987"/>
    </source>
</evidence>
<dbReference type="InterPro" id="IPR001584">
    <property type="entry name" value="Integrase_cat-core"/>
</dbReference>
<feature type="domain" description="Integrase catalytic" evidence="6">
    <location>
        <begin position="838"/>
        <end position="1004"/>
    </location>
</feature>
<dbReference type="GO" id="GO:0015074">
    <property type="term" value="P:DNA integration"/>
    <property type="evidence" value="ECO:0007669"/>
    <property type="project" value="InterPro"/>
</dbReference>
<feature type="domain" description="GS catalytic" evidence="7">
    <location>
        <begin position="1"/>
        <end position="377"/>
    </location>
</feature>
<dbReference type="GO" id="GO:0003676">
    <property type="term" value="F:nucleic acid binding"/>
    <property type="evidence" value="ECO:0007669"/>
    <property type="project" value="InterPro"/>
</dbReference>
<dbReference type="GO" id="GO:0004356">
    <property type="term" value="F:glutamine synthetase activity"/>
    <property type="evidence" value="ECO:0007669"/>
    <property type="project" value="InterPro"/>
</dbReference>
<dbReference type="InterPro" id="IPR013103">
    <property type="entry name" value="RVT_2"/>
</dbReference>
<dbReference type="InterPro" id="IPR054722">
    <property type="entry name" value="PolX-like_BBD"/>
</dbReference>
<dbReference type="Pfam" id="PF25597">
    <property type="entry name" value="SH3_retrovirus"/>
    <property type="match status" value="1"/>
</dbReference>
<dbReference type="InterPro" id="IPR036397">
    <property type="entry name" value="RNaseH_sf"/>
</dbReference>
<keyword evidence="2" id="KW-0378">Hydrolase</keyword>
<dbReference type="SUPFAM" id="SSF55931">
    <property type="entry name" value="Glutamine synthetase/guanido kinase"/>
    <property type="match status" value="1"/>
</dbReference>
<reference evidence="9" key="2">
    <citation type="journal article" date="2017" name="J. Anim. Genet.">
        <title>Multiple reference genome sequences of hot pepper reveal the massive evolution of plant disease resistance genes by retroduplication.</title>
        <authorList>
            <person name="Kim S."/>
            <person name="Park J."/>
            <person name="Yeom S.-I."/>
            <person name="Kim Y.-M."/>
            <person name="Seo E."/>
            <person name="Kim K.-T."/>
            <person name="Kim M.-S."/>
            <person name="Lee J.M."/>
            <person name="Cheong K."/>
            <person name="Shin H.-S."/>
            <person name="Kim S.-B."/>
            <person name="Han K."/>
            <person name="Lee J."/>
            <person name="Park M."/>
            <person name="Lee H.-A."/>
            <person name="Lee H.-Y."/>
            <person name="Lee Y."/>
            <person name="Oh S."/>
            <person name="Lee J.H."/>
            <person name="Choi E."/>
            <person name="Choi E."/>
            <person name="Lee S.E."/>
            <person name="Jeon J."/>
            <person name="Kim H."/>
            <person name="Choi G."/>
            <person name="Song H."/>
            <person name="Lee J."/>
            <person name="Lee S.-C."/>
            <person name="Kwon J.-K."/>
            <person name="Lee H.-Y."/>
            <person name="Koo N."/>
            <person name="Hong Y."/>
            <person name="Kim R.W."/>
            <person name="Kang W.-H."/>
            <person name="Huh J.H."/>
            <person name="Kang B.-C."/>
            <person name="Yang T.-J."/>
            <person name="Lee Y.-H."/>
            <person name="Bennetzen J.L."/>
            <person name="Choi D."/>
        </authorList>
    </citation>
    <scope>NUCLEOTIDE SEQUENCE [LARGE SCALE GENOMIC DNA]</scope>
    <source>
        <strain evidence="9">cv. PBC81</strain>
    </source>
</reference>
<comment type="caution">
    <text evidence="8">The sequence shown here is derived from an EMBL/GenBank/DDBJ whole genome shotgun (WGS) entry which is preliminary data.</text>
</comment>
<feature type="compositionally biased region" description="Basic residues" evidence="5">
    <location>
        <begin position="577"/>
        <end position="591"/>
    </location>
</feature>
<evidence type="ECO:0000259" key="6">
    <source>
        <dbReference type="PROSITE" id="PS50994"/>
    </source>
</evidence>
<evidence type="ECO:0000256" key="3">
    <source>
        <dbReference type="PROSITE-ProRule" id="PRU01331"/>
    </source>
</evidence>
<dbReference type="GO" id="GO:0008270">
    <property type="term" value="F:zinc ion binding"/>
    <property type="evidence" value="ECO:0007669"/>
    <property type="project" value="InterPro"/>
</dbReference>
<keyword evidence="2" id="KW-0064">Aspartyl protease</keyword>
<dbReference type="Proteomes" id="UP000224567">
    <property type="component" value="Unassembled WGS sequence"/>
</dbReference>
<evidence type="ECO:0000256" key="2">
    <source>
        <dbReference type="ARBA" id="ARBA00022750"/>
    </source>
</evidence>
<dbReference type="PROSITE" id="PS50994">
    <property type="entry name" value="INTEGRASE"/>
    <property type="match status" value="1"/>
</dbReference>
<dbReference type="PROSITE" id="PS51987">
    <property type="entry name" value="GS_CATALYTIC"/>
    <property type="match status" value="1"/>
</dbReference>
<dbReference type="InterPro" id="IPR008146">
    <property type="entry name" value="Gln_synth_cat_dom"/>
</dbReference>
<dbReference type="OrthoDB" id="1306064at2759"/>
<feature type="region of interest" description="Disordered" evidence="5">
    <location>
        <begin position="1097"/>
        <end position="1133"/>
    </location>
</feature>
<feature type="region of interest" description="Disordered" evidence="5">
    <location>
        <begin position="518"/>
        <end position="592"/>
    </location>
</feature>
<evidence type="ECO:0000313" key="9">
    <source>
        <dbReference type="Proteomes" id="UP000224567"/>
    </source>
</evidence>
<dbReference type="EMBL" id="MLFT02000010">
    <property type="protein sequence ID" value="PHT36714.1"/>
    <property type="molecule type" value="Genomic_DNA"/>
</dbReference>
<feature type="compositionally biased region" description="Low complexity" evidence="5">
    <location>
        <begin position="1109"/>
        <end position="1130"/>
    </location>
</feature>
<keyword evidence="2" id="KW-0645">Protease</keyword>
<organism evidence="8 9">
    <name type="scientific">Capsicum baccatum</name>
    <name type="common">Peruvian pepper</name>
    <dbReference type="NCBI Taxonomy" id="33114"/>
    <lineage>
        <taxon>Eukaryota</taxon>
        <taxon>Viridiplantae</taxon>
        <taxon>Streptophyta</taxon>
        <taxon>Embryophyta</taxon>
        <taxon>Tracheophyta</taxon>
        <taxon>Spermatophyta</taxon>
        <taxon>Magnoliopsida</taxon>
        <taxon>eudicotyledons</taxon>
        <taxon>Gunneridae</taxon>
        <taxon>Pentapetalae</taxon>
        <taxon>asterids</taxon>
        <taxon>lamiids</taxon>
        <taxon>Solanales</taxon>
        <taxon>Solanaceae</taxon>
        <taxon>Solanoideae</taxon>
        <taxon>Capsiceae</taxon>
        <taxon>Capsicum</taxon>
    </lineage>
</organism>
<dbReference type="Pfam" id="PF00120">
    <property type="entry name" value="Gln-synt_C"/>
    <property type="match status" value="1"/>
</dbReference>
<dbReference type="Pfam" id="PF00665">
    <property type="entry name" value="rve"/>
    <property type="match status" value="1"/>
</dbReference>
<gene>
    <name evidence="8" type="ORF">CQW23_24414</name>
</gene>
<dbReference type="InterPro" id="IPR043502">
    <property type="entry name" value="DNA/RNA_pol_sf"/>
</dbReference>